<dbReference type="InterPro" id="IPR036520">
    <property type="entry name" value="UPF0759_sf"/>
</dbReference>
<evidence type="ECO:0008006" key="3">
    <source>
        <dbReference type="Google" id="ProtNLM"/>
    </source>
</evidence>
<dbReference type="EMBL" id="AP021906">
    <property type="protein sequence ID" value="BBP92088.1"/>
    <property type="molecule type" value="Genomic_DNA"/>
</dbReference>
<accession>A0A5S9MGB4</accession>
<proteinExistence type="predicted"/>
<reference evidence="1 2" key="1">
    <citation type="submission" date="2019-12" db="EMBL/GenBank/DDBJ databases">
        <title>Full genome sequence of a Bacillus safensis strain isolated from commercially available natto in Indonesia.</title>
        <authorList>
            <person name="Yoshida M."/>
            <person name="Uomi M."/>
            <person name="Waturangi D."/>
            <person name="Ekaputri J.J."/>
            <person name="Setiamarga D.H.E."/>
        </authorList>
    </citation>
    <scope>NUCLEOTIDE SEQUENCE [LARGE SCALE GENOMIC DNA]</scope>
    <source>
        <strain evidence="1 2">IDN1</strain>
    </source>
</reference>
<dbReference type="Pfam" id="PF01904">
    <property type="entry name" value="DUF72"/>
    <property type="match status" value="1"/>
</dbReference>
<dbReference type="AlphaFoldDB" id="A0A5S9MGB4"/>
<name>A0A5S9MGB4_BACIA</name>
<evidence type="ECO:0000313" key="2">
    <source>
        <dbReference type="Proteomes" id="UP000464658"/>
    </source>
</evidence>
<dbReference type="Proteomes" id="UP000464658">
    <property type="component" value="Chromosome"/>
</dbReference>
<protein>
    <recommendedName>
        <fullName evidence="3">DUF72 domain-containing protein</fullName>
    </recommendedName>
</protein>
<evidence type="ECO:0000313" key="1">
    <source>
        <dbReference type="EMBL" id="BBP92088.1"/>
    </source>
</evidence>
<dbReference type="Gene3D" id="3.20.20.410">
    <property type="entry name" value="Protein of unknown function UPF0759"/>
    <property type="match status" value="1"/>
</dbReference>
<sequence length="68" mass="7886">MRYLYLYNEAELKEWKKNLDILHQQSKDVYVVFNNNSGGDAAANGQQMIDLLDITYSNLSPKQLDLFS</sequence>
<organism evidence="1 2">
    <name type="scientific">Bacillus safensis</name>
    <dbReference type="NCBI Taxonomy" id="561879"/>
    <lineage>
        <taxon>Bacteria</taxon>
        <taxon>Bacillati</taxon>
        <taxon>Bacillota</taxon>
        <taxon>Bacilli</taxon>
        <taxon>Bacillales</taxon>
        <taxon>Bacillaceae</taxon>
        <taxon>Bacillus</taxon>
    </lineage>
</organism>
<dbReference type="InterPro" id="IPR002763">
    <property type="entry name" value="DUF72"/>
</dbReference>
<gene>
    <name evidence="1" type="ORF">BsIDN1_57060</name>
</gene>
<dbReference type="SUPFAM" id="SSF117396">
    <property type="entry name" value="TM1631-like"/>
    <property type="match status" value="1"/>
</dbReference>